<name>A0AAV4ZSW1_9HYPH</name>
<reference evidence="2" key="1">
    <citation type="journal article" date="2016" name="Front. Microbiol.">
        <title>Genome Sequence of the Piezophilic, Mesophilic Sulfate-Reducing Bacterium Desulfovibrio indicus J2T.</title>
        <authorList>
            <person name="Cao J."/>
            <person name="Maignien L."/>
            <person name="Shao Z."/>
            <person name="Alain K."/>
            <person name="Jebbar M."/>
        </authorList>
    </citation>
    <scope>NUCLEOTIDE SEQUENCE</scope>
    <source>
        <strain evidence="2">DSM 16372</strain>
    </source>
</reference>
<dbReference type="RefSeq" id="WP_238231535.1">
    <property type="nucleotide sequence ID" value="NZ_BPQO01000029.1"/>
</dbReference>
<accession>A0AAV4ZSW1</accession>
<evidence type="ECO:0000313" key="3">
    <source>
        <dbReference type="Proteomes" id="UP001055247"/>
    </source>
</evidence>
<dbReference type="Proteomes" id="UP001055247">
    <property type="component" value="Unassembled WGS sequence"/>
</dbReference>
<evidence type="ECO:0000256" key="1">
    <source>
        <dbReference type="SAM" id="MobiDB-lite"/>
    </source>
</evidence>
<protein>
    <submittedName>
        <fullName evidence="2">Uncharacterized protein</fullName>
    </submittedName>
</protein>
<keyword evidence="3" id="KW-1185">Reference proteome</keyword>
<dbReference type="EMBL" id="BPQO01000029">
    <property type="protein sequence ID" value="GJD91567.1"/>
    <property type="molecule type" value="Genomic_DNA"/>
</dbReference>
<feature type="region of interest" description="Disordered" evidence="1">
    <location>
        <begin position="66"/>
        <end position="87"/>
    </location>
</feature>
<sequence length="260" mass="28231">MSARNSFFRTLQPFRYYRQAGQSPSNTWIGRSQAITNVHHALNAEPGDEFHALVGGLYVADRRDGAPSAAPARLSPPKPPLEKDYGSQPADAVLRDMVNRGLVEEIPRSEARAVDYASARTAASARLAPHRPAVIELVPSPQMVAFRERVAAFAATLEEFGARIAWRDLGERPSVVLLADLGKDGRIGVEHMHLADFHVVDVPSAFEPAWPPGSEHWGPEGRACIRLPKDADLLSILDEVLAKAGAEPHPDAAVLQGPRP</sequence>
<organism evidence="2 3">
    <name type="scientific">Methylobacterium hispanicum</name>
    <dbReference type="NCBI Taxonomy" id="270350"/>
    <lineage>
        <taxon>Bacteria</taxon>
        <taxon>Pseudomonadati</taxon>
        <taxon>Pseudomonadota</taxon>
        <taxon>Alphaproteobacteria</taxon>
        <taxon>Hyphomicrobiales</taxon>
        <taxon>Methylobacteriaceae</taxon>
        <taxon>Methylobacterium</taxon>
    </lineage>
</organism>
<gene>
    <name evidence="2" type="ORF">BHAOGJBA_5115</name>
</gene>
<comment type="caution">
    <text evidence="2">The sequence shown here is derived from an EMBL/GenBank/DDBJ whole genome shotgun (WGS) entry which is preliminary data.</text>
</comment>
<reference evidence="2" key="2">
    <citation type="submission" date="2021-08" db="EMBL/GenBank/DDBJ databases">
        <authorList>
            <person name="Tani A."/>
            <person name="Ola A."/>
            <person name="Ogura Y."/>
            <person name="Katsura K."/>
            <person name="Hayashi T."/>
        </authorList>
    </citation>
    <scope>NUCLEOTIDE SEQUENCE</scope>
    <source>
        <strain evidence="2">DSM 16372</strain>
    </source>
</reference>
<proteinExistence type="predicted"/>
<dbReference type="AlphaFoldDB" id="A0AAV4ZSW1"/>
<evidence type="ECO:0000313" key="2">
    <source>
        <dbReference type="EMBL" id="GJD91567.1"/>
    </source>
</evidence>